<feature type="region of interest" description="Disordered" evidence="1">
    <location>
        <begin position="1"/>
        <end position="20"/>
    </location>
</feature>
<dbReference type="AlphaFoldDB" id="A0A397VK13"/>
<evidence type="ECO:0000313" key="3">
    <source>
        <dbReference type="Proteomes" id="UP000266673"/>
    </source>
</evidence>
<dbReference type="EMBL" id="QKWP01000314">
    <property type="protein sequence ID" value="RIB22342.1"/>
    <property type="molecule type" value="Genomic_DNA"/>
</dbReference>
<organism evidence="2 3">
    <name type="scientific">Gigaspora rosea</name>
    <dbReference type="NCBI Taxonomy" id="44941"/>
    <lineage>
        <taxon>Eukaryota</taxon>
        <taxon>Fungi</taxon>
        <taxon>Fungi incertae sedis</taxon>
        <taxon>Mucoromycota</taxon>
        <taxon>Glomeromycotina</taxon>
        <taxon>Glomeromycetes</taxon>
        <taxon>Diversisporales</taxon>
        <taxon>Gigasporaceae</taxon>
        <taxon>Gigaspora</taxon>
    </lineage>
</organism>
<name>A0A397VK13_9GLOM</name>
<keyword evidence="3" id="KW-1185">Reference proteome</keyword>
<dbReference type="Proteomes" id="UP000266673">
    <property type="component" value="Unassembled WGS sequence"/>
</dbReference>
<evidence type="ECO:0000313" key="2">
    <source>
        <dbReference type="EMBL" id="RIB22342.1"/>
    </source>
</evidence>
<protein>
    <submittedName>
        <fullName evidence="2">Uncharacterized protein</fullName>
    </submittedName>
</protein>
<gene>
    <name evidence="2" type="ORF">C2G38_2243358</name>
</gene>
<dbReference type="OrthoDB" id="10437390at2759"/>
<feature type="compositionally biased region" description="Basic and acidic residues" evidence="1">
    <location>
        <begin position="7"/>
        <end position="20"/>
    </location>
</feature>
<sequence>MGCDENNGEHEWQRHTNRDESCEQIVQSESKELLQLTCLTGEKRKEINPEANNWNREFSQGEGIASRVNKILVESFSIYHKGKISVIKNEMVAARRLLILVQRLGWFVIYNSESFSPSRVRRVSKKEWSDLIKKIEEKVPADNLDYYKLSNESLKELEDSI</sequence>
<comment type="caution">
    <text evidence="2">The sequence shown here is derived from an EMBL/GenBank/DDBJ whole genome shotgun (WGS) entry which is preliminary data.</text>
</comment>
<reference evidence="2 3" key="1">
    <citation type="submission" date="2018-06" db="EMBL/GenBank/DDBJ databases">
        <title>Comparative genomics reveals the genomic features of Rhizophagus irregularis, R. cerebriforme, R. diaphanum and Gigaspora rosea, and their symbiotic lifestyle signature.</title>
        <authorList>
            <person name="Morin E."/>
            <person name="San Clemente H."/>
            <person name="Chen E.C.H."/>
            <person name="De La Providencia I."/>
            <person name="Hainaut M."/>
            <person name="Kuo A."/>
            <person name="Kohler A."/>
            <person name="Murat C."/>
            <person name="Tang N."/>
            <person name="Roy S."/>
            <person name="Loubradou J."/>
            <person name="Henrissat B."/>
            <person name="Grigoriev I.V."/>
            <person name="Corradi N."/>
            <person name="Roux C."/>
            <person name="Martin F.M."/>
        </authorList>
    </citation>
    <scope>NUCLEOTIDE SEQUENCE [LARGE SCALE GENOMIC DNA]</scope>
    <source>
        <strain evidence="2 3">DAOM 194757</strain>
    </source>
</reference>
<accession>A0A397VK13</accession>
<evidence type="ECO:0000256" key="1">
    <source>
        <dbReference type="SAM" id="MobiDB-lite"/>
    </source>
</evidence>
<proteinExistence type="predicted"/>